<dbReference type="SMART" id="SM00355">
    <property type="entry name" value="ZnF_C2H2"/>
    <property type="match status" value="2"/>
</dbReference>
<dbReference type="GO" id="GO:0005634">
    <property type="term" value="C:nucleus"/>
    <property type="evidence" value="ECO:0007669"/>
    <property type="project" value="UniProtKB-SubCell"/>
</dbReference>
<dbReference type="GO" id="GO:0006357">
    <property type="term" value="P:regulation of transcription by RNA polymerase II"/>
    <property type="evidence" value="ECO:0007669"/>
    <property type="project" value="TreeGrafter"/>
</dbReference>
<feature type="compositionally biased region" description="Polar residues" evidence="9">
    <location>
        <begin position="181"/>
        <end position="195"/>
    </location>
</feature>
<dbReference type="PANTHER" id="PTHR46179">
    <property type="entry name" value="ZINC FINGER PROTEIN"/>
    <property type="match status" value="1"/>
</dbReference>
<proteinExistence type="predicted"/>
<organism evidence="11 12">
    <name type="scientific">Holothuria leucospilota</name>
    <name type="common">Black long sea cucumber</name>
    <name type="synonym">Mertensiothuria leucospilota</name>
    <dbReference type="NCBI Taxonomy" id="206669"/>
    <lineage>
        <taxon>Eukaryota</taxon>
        <taxon>Metazoa</taxon>
        <taxon>Echinodermata</taxon>
        <taxon>Eleutherozoa</taxon>
        <taxon>Echinozoa</taxon>
        <taxon>Holothuroidea</taxon>
        <taxon>Aspidochirotacea</taxon>
        <taxon>Aspidochirotida</taxon>
        <taxon>Holothuriidae</taxon>
        <taxon>Holothuria</taxon>
    </lineage>
</organism>
<feature type="compositionally biased region" description="Acidic residues" evidence="9">
    <location>
        <begin position="86"/>
        <end position="97"/>
    </location>
</feature>
<evidence type="ECO:0000313" key="11">
    <source>
        <dbReference type="EMBL" id="KAJ8050918.1"/>
    </source>
</evidence>
<reference evidence="11" key="1">
    <citation type="submission" date="2021-10" db="EMBL/GenBank/DDBJ databases">
        <title>Tropical sea cucumber genome reveals ecological adaptation and Cuvierian tubules defense mechanism.</title>
        <authorList>
            <person name="Chen T."/>
        </authorList>
    </citation>
    <scope>NUCLEOTIDE SEQUENCE</scope>
    <source>
        <strain evidence="11">Nanhai2018</strain>
        <tissue evidence="11">Muscle</tissue>
    </source>
</reference>
<feature type="domain" description="C2H2-type" evidence="10">
    <location>
        <begin position="112"/>
        <end position="141"/>
    </location>
</feature>
<keyword evidence="3 8" id="KW-0863">Zinc-finger</keyword>
<evidence type="ECO:0000313" key="12">
    <source>
        <dbReference type="Proteomes" id="UP001152320"/>
    </source>
</evidence>
<evidence type="ECO:0000256" key="1">
    <source>
        <dbReference type="ARBA" id="ARBA00004123"/>
    </source>
</evidence>
<dbReference type="Pfam" id="PF00096">
    <property type="entry name" value="zf-C2H2"/>
    <property type="match status" value="2"/>
</dbReference>
<evidence type="ECO:0000259" key="10">
    <source>
        <dbReference type="PROSITE" id="PS50157"/>
    </source>
</evidence>
<dbReference type="PROSITE" id="PS00028">
    <property type="entry name" value="ZINC_FINGER_C2H2_1"/>
    <property type="match status" value="1"/>
</dbReference>
<dbReference type="InterPro" id="IPR036236">
    <property type="entry name" value="Znf_C2H2_sf"/>
</dbReference>
<keyword evidence="12" id="KW-1185">Reference proteome</keyword>
<dbReference type="PANTHER" id="PTHR46179:SF13">
    <property type="entry name" value="C2H2-TYPE DOMAIN-CONTAINING PROTEIN"/>
    <property type="match status" value="1"/>
</dbReference>
<keyword evidence="7" id="KW-0539">Nucleus</keyword>
<feature type="compositionally biased region" description="Polar residues" evidence="9">
    <location>
        <begin position="65"/>
        <end position="74"/>
    </location>
</feature>
<comment type="caution">
    <text evidence="11">The sequence shown here is derived from an EMBL/GenBank/DDBJ whole genome shotgun (WGS) entry which is preliminary data.</text>
</comment>
<dbReference type="EMBL" id="JAIZAY010000001">
    <property type="protein sequence ID" value="KAJ8050918.1"/>
    <property type="molecule type" value="Genomic_DNA"/>
</dbReference>
<dbReference type="GO" id="GO:0008270">
    <property type="term" value="F:zinc ion binding"/>
    <property type="evidence" value="ECO:0007669"/>
    <property type="project" value="UniProtKB-KW"/>
</dbReference>
<dbReference type="InterPro" id="IPR013087">
    <property type="entry name" value="Znf_C2H2_type"/>
</dbReference>
<dbReference type="Gene3D" id="3.30.160.60">
    <property type="entry name" value="Classic Zinc Finger"/>
    <property type="match status" value="2"/>
</dbReference>
<dbReference type="Proteomes" id="UP001152320">
    <property type="component" value="Chromosome 1"/>
</dbReference>
<comment type="subcellular location">
    <subcellularLocation>
        <location evidence="1">Nucleus</location>
    </subcellularLocation>
</comment>
<name>A0A9Q1CTV6_HOLLE</name>
<dbReference type="OrthoDB" id="6077919at2759"/>
<feature type="region of interest" description="Disordered" evidence="9">
    <location>
        <begin position="167"/>
        <end position="195"/>
    </location>
</feature>
<evidence type="ECO:0000256" key="3">
    <source>
        <dbReference type="ARBA" id="ARBA00022771"/>
    </source>
</evidence>
<keyword evidence="2" id="KW-0479">Metal-binding</keyword>
<dbReference type="SUPFAM" id="SSF57667">
    <property type="entry name" value="beta-beta-alpha zinc fingers"/>
    <property type="match status" value="1"/>
</dbReference>
<evidence type="ECO:0000256" key="7">
    <source>
        <dbReference type="ARBA" id="ARBA00023242"/>
    </source>
</evidence>
<keyword evidence="6" id="KW-0804">Transcription</keyword>
<gene>
    <name evidence="11" type="ORF">HOLleu_04301</name>
</gene>
<accession>A0A9Q1CTV6</accession>
<evidence type="ECO:0000256" key="5">
    <source>
        <dbReference type="ARBA" id="ARBA00023015"/>
    </source>
</evidence>
<dbReference type="PROSITE" id="PS50157">
    <property type="entry name" value="ZINC_FINGER_C2H2_2"/>
    <property type="match status" value="2"/>
</dbReference>
<dbReference type="AlphaFoldDB" id="A0A9Q1CTV6"/>
<evidence type="ECO:0000256" key="9">
    <source>
        <dbReference type="SAM" id="MobiDB-lite"/>
    </source>
</evidence>
<keyword evidence="5" id="KW-0805">Transcription regulation</keyword>
<evidence type="ECO:0000256" key="4">
    <source>
        <dbReference type="ARBA" id="ARBA00022833"/>
    </source>
</evidence>
<dbReference type="InterPro" id="IPR051061">
    <property type="entry name" value="Zinc_finger_trans_reg"/>
</dbReference>
<evidence type="ECO:0000256" key="2">
    <source>
        <dbReference type="ARBA" id="ARBA00022723"/>
    </source>
</evidence>
<evidence type="ECO:0000256" key="8">
    <source>
        <dbReference type="PROSITE-ProRule" id="PRU00042"/>
    </source>
</evidence>
<sequence>MDYLSNEEEKVMIAALEKVERLERAKKTASSVSRKMAKFMVYFAHRAARQQTERSEEAGVACEPSESNHSSPDQGVTRKRRKPEIMESDVSSEDEEEQKAARKSQPNQGKGVSCEFGCGKAFTDRNKMKQHLRRVHVPRQHACERCTKTFKSQSNLKRHMRSTGLCAAKRQRKDDMAGEEPNTSAATTPDESSSDYADLLTEAAKADRSIVEDGVEIGGGEDNREDDVLDEDPLIMTEEMLREMRDMMCDLYKNNWGLFVLIIADITGYKMSIILG</sequence>
<evidence type="ECO:0000256" key="6">
    <source>
        <dbReference type="ARBA" id="ARBA00023163"/>
    </source>
</evidence>
<feature type="region of interest" description="Disordered" evidence="9">
    <location>
        <begin position="48"/>
        <end position="112"/>
    </location>
</feature>
<feature type="domain" description="C2H2-type" evidence="10">
    <location>
        <begin position="141"/>
        <end position="171"/>
    </location>
</feature>
<keyword evidence="4" id="KW-0862">Zinc</keyword>
<protein>
    <submittedName>
        <fullName evidence="11">Transcription factor YY2</fullName>
    </submittedName>
</protein>